<dbReference type="PANTHER" id="PTHR13866:SF29">
    <property type="entry name" value="FOLLISTATIN"/>
    <property type="match status" value="1"/>
</dbReference>
<gene>
    <name evidence="6" type="ORF">J437_LFUL003095</name>
</gene>
<proteinExistence type="predicted"/>
<dbReference type="InterPro" id="IPR036058">
    <property type="entry name" value="Kazal_dom_sf"/>
</dbReference>
<dbReference type="SMART" id="SM00280">
    <property type="entry name" value="KAZAL"/>
    <property type="match status" value="1"/>
</dbReference>
<evidence type="ECO:0000256" key="2">
    <source>
        <dbReference type="ARBA" id="ARBA00023157"/>
    </source>
</evidence>
<dbReference type="GO" id="GO:0005615">
    <property type="term" value="C:extracellular space"/>
    <property type="evidence" value="ECO:0007669"/>
    <property type="project" value="TreeGrafter"/>
</dbReference>
<evidence type="ECO:0000256" key="1">
    <source>
        <dbReference type="ARBA" id="ARBA00022729"/>
    </source>
</evidence>
<dbReference type="CDD" id="cd00104">
    <property type="entry name" value="KAZAL_FS"/>
    <property type="match status" value="1"/>
</dbReference>
<name>A0A8K0JYE1_LADFU</name>
<dbReference type="AlphaFoldDB" id="A0A8K0JYE1"/>
<dbReference type="InterPro" id="IPR002350">
    <property type="entry name" value="Kazal_dom"/>
</dbReference>
<dbReference type="GO" id="GO:0005509">
    <property type="term" value="F:calcium ion binding"/>
    <property type="evidence" value="ECO:0007669"/>
    <property type="project" value="TreeGrafter"/>
</dbReference>
<reference evidence="6" key="1">
    <citation type="submission" date="2013-04" db="EMBL/GenBank/DDBJ databases">
        <authorList>
            <person name="Qu J."/>
            <person name="Murali S.C."/>
            <person name="Bandaranaike D."/>
            <person name="Bellair M."/>
            <person name="Blankenburg K."/>
            <person name="Chao H."/>
            <person name="Dinh H."/>
            <person name="Doddapaneni H."/>
            <person name="Downs B."/>
            <person name="Dugan-Rocha S."/>
            <person name="Elkadiri S."/>
            <person name="Gnanaolivu R.D."/>
            <person name="Hernandez B."/>
            <person name="Javaid M."/>
            <person name="Jayaseelan J.C."/>
            <person name="Lee S."/>
            <person name="Li M."/>
            <person name="Ming W."/>
            <person name="Munidasa M."/>
            <person name="Muniz J."/>
            <person name="Nguyen L."/>
            <person name="Ongeri F."/>
            <person name="Osuji N."/>
            <person name="Pu L.-L."/>
            <person name="Puazo M."/>
            <person name="Qu C."/>
            <person name="Quiroz J."/>
            <person name="Raj R."/>
            <person name="Weissenberger G."/>
            <person name="Xin Y."/>
            <person name="Zou X."/>
            <person name="Han Y."/>
            <person name="Richards S."/>
            <person name="Worley K."/>
            <person name="Muzny D."/>
            <person name="Gibbs R."/>
        </authorList>
    </citation>
    <scope>NUCLEOTIDE SEQUENCE</scope>
    <source>
        <strain evidence="6">Sampled in the wild</strain>
    </source>
</reference>
<reference evidence="6" key="2">
    <citation type="submission" date="2017-10" db="EMBL/GenBank/DDBJ databases">
        <title>Ladona fulva Genome sequencing and assembly.</title>
        <authorList>
            <person name="Murali S."/>
            <person name="Richards S."/>
            <person name="Bandaranaike D."/>
            <person name="Bellair M."/>
            <person name="Blankenburg K."/>
            <person name="Chao H."/>
            <person name="Dinh H."/>
            <person name="Doddapaneni H."/>
            <person name="Dugan-Rocha S."/>
            <person name="Elkadiri S."/>
            <person name="Gnanaolivu R."/>
            <person name="Hernandez B."/>
            <person name="Skinner E."/>
            <person name="Javaid M."/>
            <person name="Lee S."/>
            <person name="Li M."/>
            <person name="Ming W."/>
            <person name="Munidasa M."/>
            <person name="Muniz J."/>
            <person name="Nguyen L."/>
            <person name="Hughes D."/>
            <person name="Osuji N."/>
            <person name="Pu L.-L."/>
            <person name="Puazo M."/>
            <person name="Qu C."/>
            <person name="Quiroz J."/>
            <person name="Raj R."/>
            <person name="Weissenberger G."/>
            <person name="Xin Y."/>
            <person name="Zou X."/>
            <person name="Han Y."/>
            <person name="Worley K."/>
            <person name="Muzny D."/>
            <person name="Gibbs R."/>
        </authorList>
    </citation>
    <scope>NUCLEOTIDE SEQUENCE</scope>
    <source>
        <strain evidence="6">Sampled in the wild</strain>
    </source>
</reference>
<evidence type="ECO:0000256" key="3">
    <source>
        <dbReference type="ARBA" id="ARBA00023180"/>
    </source>
</evidence>
<dbReference type="OrthoDB" id="126772at2759"/>
<evidence type="ECO:0000313" key="7">
    <source>
        <dbReference type="Proteomes" id="UP000792457"/>
    </source>
</evidence>
<comment type="caution">
    <text evidence="6">The sequence shown here is derived from an EMBL/GenBank/DDBJ whole genome shotgun (WGS) entry which is preliminary data.</text>
</comment>
<dbReference type="PANTHER" id="PTHR13866">
    <property type="entry name" value="SPARC OSTEONECTIN"/>
    <property type="match status" value="1"/>
</dbReference>
<feature type="domain" description="Kazal-like" evidence="5">
    <location>
        <begin position="64"/>
        <end position="107"/>
    </location>
</feature>
<evidence type="ECO:0000313" key="6">
    <source>
        <dbReference type="EMBL" id="KAG8224576.1"/>
    </source>
</evidence>
<keyword evidence="2" id="KW-1015">Disulfide bond</keyword>
<dbReference type="Proteomes" id="UP000792457">
    <property type="component" value="Unassembled WGS sequence"/>
</dbReference>
<keyword evidence="7" id="KW-1185">Reference proteome</keyword>
<dbReference type="PROSITE" id="PS51465">
    <property type="entry name" value="KAZAL_2"/>
    <property type="match status" value="1"/>
</dbReference>
<accession>A0A8K0JYE1</accession>
<dbReference type="EMBL" id="KZ308201">
    <property type="protein sequence ID" value="KAG8224576.1"/>
    <property type="molecule type" value="Genomic_DNA"/>
</dbReference>
<evidence type="ECO:0000256" key="4">
    <source>
        <dbReference type="SAM" id="MobiDB-lite"/>
    </source>
</evidence>
<dbReference type="Pfam" id="PF07648">
    <property type="entry name" value="Kazal_2"/>
    <property type="match status" value="1"/>
</dbReference>
<keyword evidence="1" id="KW-0732">Signal</keyword>
<feature type="region of interest" description="Disordered" evidence="4">
    <location>
        <begin position="34"/>
        <end position="71"/>
    </location>
</feature>
<feature type="compositionally biased region" description="Low complexity" evidence="4">
    <location>
        <begin position="46"/>
        <end position="59"/>
    </location>
</feature>
<dbReference type="SUPFAM" id="SSF100895">
    <property type="entry name" value="Kazal-type serine protease inhibitors"/>
    <property type="match status" value="1"/>
</dbReference>
<protein>
    <recommendedName>
        <fullName evidence="5">Kazal-like domain-containing protein</fullName>
    </recommendedName>
</protein>
<evidence type="ECO:0000259" key="5">
    <source>
        <dbReference type="PROSITE" id="PS51465"/>
    </source>
</evidence>
<dbReference type="GO" id="GO:0050840">
    <property type="term" value="F:extracellular matrix binding"/>
    <property type="evidence" value="ECO:0007669"/>
    <property type="project" value="TreeGrafter"/>
</dbReference>
<sequence length="107" mass="11344">MDDILSEPCEKTFCPFGAICESDGGEGRCRCPDEEECPPPLPPPSHALAPAASPPDSRVPAPPPGHMSTQVCGTDGETYASECLLRVRACRRPQLRLRVSHAGACGE</sequence>
<organism evidence="6 7">
    <name type="scientific">Ladona fulva</name>
    <name type="common">Scarce chaser dragonfly</name>
    <name type="synonym">Libellula fulva</name>
    <dbReference type="NCBI Taxonomy" id="123851"/>
    <lineage>
        <taxon>Eukaryota</taxon>
        <taxon>Metazoa</taxon>
        <taxon>Ecdysozoa</taxon>
        <taxon>Arthropoda</taxon>
        <taxon>Hexapoda</taxon>
        <taxon>Insecta</taxon>
        <taxon>Pterygota</taxon>
        <taxon>Palaeoptera</taxon>
        <taxon>Odonata</taxon>
        <taxon>Epiprocta</taxon>
        <taxon>Anisoptera</taxon>
        <taxon>Libelluloidea</taxon>
        <taxon>Libellulidae</taxon>
        <taxon>Ladona</taxon>
    </lineage>
</organism>
<dbReference type="GO" id="GO:0005518">
    <property type="term" value="F:collagen binding"/>
    <property type="evidence" value="ECO:0007669"/>
    <property type="project" value="TreeGrafter"/>
</dbReference>
<dbReference type="Gene3D" id="3.30.60.30">
    <property type="match status" value="1"/>
</dbReference>
<keyword evidence="3" id="KW-0325">Glycoprotein</keyword>